<dbReference type="PROSITE" id="PS50005">
    <property type="entry name" value="TPR"/>
    <property type="match status" value="5"/>
</dbReference>
<dbReference type="SMART" id="SM00028">
    <property type="entry name" value="TPR"/>
    <property type="match status" value="7"/>
</dbReference>
<sequence>MNDQATKRIANLKEQIKKEKSPIKKAELLLDLADYIQNHSSNLSELKDAKSYCLSALKIAKEKKNSALIGEATSILGIIYWREGSYACAQECANKTMKIAELIKDKELAARANGLLGLISEQKGEVDSAINYYEQCLVLYSELGNAPLLAAHYNNLGNVFWDKGDLERALECHEKSLAIKEKMRERLLRATCGLPQAAELDPTTISRSISISLNNLGLLYEDLGDLEKAIECFYRSLVEKEKINDKVGISACYNNIGEIYLKRGRLEKAIQLFEQAVKTAEDAGSKSRKAEACGNLGNAYFLTGDYIRSMNFYIEDMNLAQEIDDKFELSEVYWRMAELLLETKDEDEAFNFLQKSIALSSEFGAKKNQGCAYRILGKYYLKQGDLPNAKQAFERGIELLEGMGKCYELGKIYFDYGLGLARLGGIRDTALRFLREAGNIFRRLEIINESEAVEKVLYQLEENKDRSVALIKSLSSLTAYGLTLPELATKTLALLQEALLFDAGAFWAFNNKPYILGNITEEELLEADSAKVRLGRIKAKLTITPTEVILPLRLAGHDLGVLYLRWQKSSPLPDSDLSGLFESISNIISLALEHIRVRSGLTLSPIRVEATAMPPQLLEVDSAKSGLRETIIGESPKMLAVFETISRVAPTKACVLILGESGTGKELVAKTIHNLSQRAQKPFITINCAAIPENLLESELFGIEKGTATGVRERIGKLEQAHEGTVFLDEIGDMSLSLQAKLLRVLQEKRFERVGGRKTIEVDIRIIAATNKDLEQAIHSGSFREDLFYRLNVINIHLPPLRERKEDIPKLTEHFIQKFSQETQRPIKGITPEAMTMLLNYSWPGNVRELQNTIERAVILAKNEYITPADLPPALDGITPQTSGDSVPTTTWKTTITKTRTALEKDFILKLLAHYNWNVTRAVKASGISRSQFYRLMSKYQIQRSKAPLDPQKDFS</sequence>
<dbReference type="InterPro" id="IPR027417">
    <property type="entry name" value="P-loop_NTPase"/>
</dbReference>
<evidence type="ECO:0000313" key="9">
    <source>
        <dbReference type="EMBL" id="HHS51767.1"/>
    </source>
</evidence>
<feature type="repeat" description="TPR" evidence="7">
    <location>
        <begin position="210"/>
        <end position="243"/>
    </location>
</feature>
<evidence type="ECO:0000256" key="5">
    <source>
        <dbReference type="ARBA" id="ARBA00023159"/>
    </source>
</evidence>
<dbReference type="FunFam" id="1.10.8.60:FF:000014">
    <property type="entry name" value="DNA-binding transcriptional regulator NtrC"/>
    <property type="match status" value="1"/>
</dbReference>
<keyword evidence="7" id="KW-0802">TPR repeat</keyword>
<evidence type="ECO:0000256" key="6">
    <source>
        <dbReference type="ARBA" id="ARBA00023163"/>
    </source>
</evidence>
<evidence type="ECO:0000259" key="8">
    <source>
        <dbReference type="PROSITE" id="PS50045"/>
    </source>
</evidence>
<keyword evidence="6" id="KW-0804">Transcription</keyword>
<evidence type="ECO:0000256" key="4">
    <source>
        <dbReference type="ARBA" id="ARBA00023125"/>
    </source>
</evidence>
<keyword evidence="4" id="KW-0238">DNA-binding</keyword>
<dbReference type="SUPFAM" id="SSF46689">
    <property type="entry name" value="Homeodomain-like"/>
    <property type="match status" value="1"/>
</dbReference>
<dbReference type="InterPro" id="IPR002078">
    <property type="entry name" value="Sigma_54_int"/>
</dbReference>
<dbReference type="SUPFAM" id="SSF52540">
    <property type="entry name" value="P-loop containing nucleoside triphosphate hydrolases"/>
    <property type="match status" value="1"/>
</dbReference>
<dbReference type="InterPro" id="IPR025943">
    <property type="entry name" value="Sigma_54_int_dom_ATP-bd_2"/>
</dbReference>
<accession>A0A7C6A8P7</accession>
<dbReference type="InterPro" id="IPR025662">
    <property type="entry name" value="Sigma_54_int_dom_ATP-bd_1"/>
</dbReference>
<keyword evidence="2" id="KW-0067">ATP-binding</keyword>
<dbReference type="InterPro" id="IPR025944">
    <property type="entry name" value="Sigma_54_int_dom_CS"/>
</dbReference>
<dbReference type="InterPro" id="IPR011990">
    <property type="entry name" value="TPR-like_helical_dom_sf"/>
</dbReference>
<dbReference type="PROSITE" id="PS00675">
    <property type="entry name" value="SIGMA54_INTERACT_1"/>
    <property type="match status" value="1"/>
</dbReference>
<protein>
    <submittedName>
        <fullName evidence="9">Tetratricopeptide repeat protein</fullName>
    </submittedName>
</protein>
<dbReference type="PROSITE" id="PS00676">
    <property type="entry name" value="SIGMA54_INTERACT_2"/>
    <property type="match status" value="1"/>
</dbReference>
<dbReference type="SUPFAM" id="SSF48452">
    <property type="entry name" value="TPR-like"/>
    <property type="match status" value="2"/>
</dbReference>
<dbReference type="InterPro" id="IPR002197">
    <property type="entry name" value="HTH_Fis"/>
</dbReference>
<dbReference type="CDD" id="cd00009">
    <property type="entry name" value="AAA"/>
    <property type="match status" value="1"/>
</dbReference>
<evidence type="ECO:0000256" key="1">
    <source>
        <dbReference type="ARBA" id="ARBA00022741"/>
    </source>
</evidence>
<comment type="caution">
    <text evidence="9">The sequence shown here is derived from an EMBL/GenBank/DDBJ whole genome shotgun (WGS) entry which is preliminary data.</text>
</comment>
<keyword evidence="3" id="KW-0805">Transcription regulation</keyword>
<keyword evidence="5" id="KW-0010">Activator</keyword>
<dbReference type="GO" id="GO:0006355">
    <property type="term" value="P:regulation of DNA-templated transcription"/>
    <property type="evidence" value="ECO:0007669"/>
    <property type="project" value="InterPro"/>
</dbReference>
<dbReference type="PROSITE" id="PS00688">
    <property type="entry name" value="SIGMA54_INTERACT_3"/>
    <property type="match status" value="1"/>
</dbReference>
<feature type="repeat" description="TPR" evidence="7">
    <location>
        <begin position="370"/>
        <end position="403"/>
    </location>
</feature>
<dbReference type="InterPro" id="IPR003593">
    <property type="entry name" value="AAA+_ATPase"/>
</dbReference>
<dbReference type="Pfam" id="PF25601">
    <property type="entry name" value="AAA_lid_14"/>
    <property type="match status" value="1"/>
</dbReference>
<feature type="repeat" description="TPR" evidence="7">
    <location>
        <begin position="150"/>
        <end position="183"/>
    </location>
</feature>
<name>A0A7C6A8P7_UNCW3</name>
<feature type="repeat" description="TPR" evidence="7">
    <location>
        <begin position="330"/>
        <end position="363"/>
    </location>
</feature>
<dbReference type="FunFam" id="3.40.50.300:FF:000006">
    <property type="entry name" value="DNA-binding transcriptional regulator NtrC"/>
    <property type="match status" value="1"/>
</dbReference>
<dbReference type="Gene3D" id="1.10.10.60">
    <property type="entry name" value="Homeodomain-like"/>
    <property type="match status" value="1"/>
</dbReference>
<dbReference type="GO" id="GO:0005524">
    <property type="term" value="F:ATP binding"/>
    <property type="evidence" value="ECO:0007669"/>
    <property type="project" value="UniProtKB-KW"/>
</dbReference>
<feature type="domain" description="Sigma-54 factor interaction" evidence="8">
    <location>
        <begin position="631"/>
        <end position="859"/>
    </location>
</feature>
<dbReference type="InterPro" id="IPR009057">
    <property type="entry name" value="Homeodomain-like_sf"/>
</dbReference>
<dbReference type="EMBL" id="DTLI01000066">
    <property type="protein sequence ID" value="HHS51767.1"/>
    <property type="molecule type" value="Genomic_DNA"/>
</dbReference>
<proteinExistence type="predicted"/>
<dbReference type="InterPro" id="IPR058031">
    <property type="entry name" value="AAA_lid_NorR"/>
</dbReference>
<dbReference type="InterPro" id="IPR019734">
    <property type="entry name" value="TPR_rpt"/>
</dbReference>
<feature type="repeat" description="TPR" evidence="7">
    <location>
        <begin position="250"/>
        <end position="283"/>
    </location>
</feature>
<dbReference type="PANTHER" id="PTHR32071">
    <property type="entry name" value="TRANSCRIPTIONAL REGULATORY PROTEIN"/>
    <property type="match status" value="1"/>
</dbReference>
<dbReference type="PROSITE" id="PS50045">
    <property type="entry name" value="SIGMA54_INTERACT_4"/>
    <property type="match status" value="1"/>
</dbReference>
<keyword evidence="1" id="KW-0547">Nucleotide-binding</keyword>
<dbReference type="GO" id="GO:0043565">
    <property type="term" value="F:sequence-specific DNA binding"/>
    <property type="evidence" value="ECO:0007669"/>
    <property type="project" value="InterPro"/>
</dbReference>
<dbReference type="Pfam" id="PF00158">
    <property type="entry name" value="Sigma54_activat"/>
    <property type="match status" value="1"/>
</dbReference>
<dbReference type="Gene3D" id="1.25.40.10">
    <property type="entry name" value="Tetratricopeptide repeat domain"/>
    <property type="match status" value="2"/>
</dbReference>
<gene>
    <name evidence="9" type="ORF">ENW73_02720</name>
</gene>
<evidence type="ECO:0000256" key="7">
    <source>
        <dbReference type="PROSITE-ProRule" id="PRU00339"/>
    </source>
</evidence>
<organism evidence="9">
    <name type="scientific">candidate division WOR-3 bacterium</name>
    <dbReference type="NCBI Taxonomy" id="2052148"/>
    <lineage>
        <taxon>Bacteria</taxon>
        <taxon>Bacteria division WOR-3</taxon>
    </lineage>
</organism>
<reference evidence="9" key="1">
    <citation type="journal article" date="2020" name="mSystems">
        <title>Genome- and Community-Level Interaction Insights into Carbon Utilization and Element Cycling Functions of Hydrothermarchaeota in Hydrothermal Sediment.</title>
        <authorList>
            <person name="Zhou Z."/>
            <person name="Liu Y."/>
            <person name="Xu W."/>
            <person name="Pan J."/>
            <person name="Luo Z.H."/>
            <person name="Li M."/>
        </authorList>
    </citation>
    <scope>NUCLEOTIDE SEQUENCE [LARGE SCALE GENOMIC DNA]</scope>
    <source>
        <strain evidence="9">SpSt-876</strain>
    </source>
</reference>
<dbReference type="Gene3D" id="1.10.8.60">
    <property type="match status" value="1"/>
</dbReference>
<dbReference type="AlphaFoldDB" id="A0A7C6A8P7"/>
<dbReference type="PROSITE" id="PS50293">
    <property type="entry name" value="TPR_REGION"/>
    <property type="match status" value="1"/>
</dbReference>
<evidence type="ECO:0000256" key="2">
    <source>
        <dbReference type="ARBA" id="ARBA00022840"/>
    </source>
</evidence>
<dbReference type="Pfam" id="PF02954">
    <property type="entry name" value="HTH_8"/>
    <property type="match status" value="1"/>
</dbReference>
<dbReference type="Gene3D" id="3.40.50.300">
    <property type="entry name" value="P-loop containing nucleotide triphosphate hydrolases"/>
    <property type="match status" value="1"/>
</dbReference>
<dbReference type="SMART" id="SM00382">
    <property type="entry name" value="AAA"/>
    <property type="match status" value="1"/>
</dbReference>
<dbReference type="Pfam" id="PF13424">
    <property type="entry name" value="TPR_12"/>
    <property type="match status" value="3"/>
</dbReference>
<evidence type="ECO:0000256" key="3">
    <source>
        <dbReference type="ARBA" id="ARBA00023015"/>
    </source>
</evidence>